<evidence type="ECO:0000313" key="2">
    <source>
        <dbReference type="Proteomes" id="UP001597197"/>
    </source>
</evidence>
<keyword evidence="2" id="KW-1185">Reference proteome</keyword>
<reference evidence="2" key="1">
    <citation type="journal article" date="2019" name="Int. J. Syst. Evol. Microbiol.">
        <title>The Global Catalogue of Microorganisms (GCM) 10K type strain sequencing project: providing services to taxonomists for standard genome sequencing and annotation.</title>
        <authorList>
            <consortium name="The Broad Institute Genomics Platform"/>
            <consortium name="The Broad Institute Genome Sequencing Center for Infectious Disease"/>
            <person name="Wu L."/>
            <person name="Ma J."/>
        </authorList>
    </citation>
    <scope>NUCLEOTIDE SEQUENCE [LARGE SCALE GENOMIC DNA]</scope>
    <source>
        <strain evidence="2">CGMCC 1.15795</strain>
    </source>
</reference>
<evidence type="ECO:0000313" key="1">
    <source>
        <dbReference type="EMBL" id="MFD1871604.1"/>
    </source>
</evidence>
<sequence>MTATLLSEVVLPHLPSASGVEIIGATAYVISDDAPFLYLLDAATLAATGRVALFETADFTTGRIPKATKPDLESMAAVGGPTAEVGLLLLGSGSGPHREVGYYVRGLPPGESAPLVERLELRQLYDQLRPHLPAGAVLNLEAVATSTTDLLLLQRAVGGGPAQLFSFPLAPALAHLRAPGTPAPPLGLVHSFKLPTLEGHAAGFSGATFVGGVLFVTASVEATTDAVLDGAVLGSFVGMVDVQTQTATFARLGWADGRPYRGKVEGLAVRRILGPGWLELLLVTDDDLGGSSALVAEVRV</sequence>
<dbReference type="InterPro" id="IPR053851">
    <property type="entry name" value="DUF6929"/>
</dbReference>
<organism evidence="1 2">
    <name type="scientific">Hymenobacter bucti</name>
    <dbReference type="NCBI Taxonomy" id="1844114"/>
    <lineage>
        <taxon>Bacteria</taxon>
        <taxon>Pseudomonadati</taxon>
        <taxon>Bacteroidota</taxon>
        <taxon>Cytophagia</taxon>
        <taxon>Cytophagales</taxon>
        <taxon>Hymenobacteraceae</taxon>
        <taxon>Hymenobacter</taxon>
    </lineage>
</organism>
<accession>A0ABW4QPU0</accession>
<dbReference type="Proteomes" id="UP001597197">
    <property type="component" value="Unassembled WGS sequence"/>
</dbReference>
<proteinExistence type="predicted"/>
<gene>
    <name evidence="1" type="ORF">ACFSDX_04155</name>
</gene>
<comment type="caution">
    <text evidence="1">The sequence shown here is derived from an EMBL/GenBank/DDBJ whole genome shotgun (WGS) entry which is preliminary data.</text>
</comment>
<dbReference type="Pfam" id="PF22000">
    <property type="entry name" value="DUF6929"/>
    <property type="match status" value="1"/>
</dbReference>
<dbReference type="RefSeq" id="WP_382311918.1">
    <property type="nucleotide sequence ID" value="NZ_JBHUFD010000001.1"/>
</dbReference>
<dbReference type="EMBL" id="JBHUFD010000001">
    <property type="protein sequence ID" value="MFD1871604.1"/>
    <property type="molecule type" value="Genomic_DNA"/>
</dbReference>
<protein>
    <submittedName>
        <fullName evidence="1">DUF6929 family protein</fullName>
    </submittedName>
</protein>
<name>A0ABW4QPU0_9BACT</name>